<dbReference type="GO" id="GO:0016020">
    <property type="term" value="C:membrane"/>
    <property type="evidence" value="ECO:0007669"/>
    <property type="project" value="GOC"/>
</dbReference>
<evidence type="ECO:0000313" key="3">
    <source>
        <dbReference type="EMBL" id="RUS29578.1"/>
    </source>
</evidence>
<reference evidence="3 5" key="1">
    <citation type="journal article" date="2018" name="New Phytol.">
        <title>Phylogenomics of Endogonaceae and evolution of mycorrhizas within Mucoromycota.</title>
        <authorList>
            <person name="Chang Y."/>
            <person name="Desiro A."/>
            <person name="Na H."/>
            <person name="Sandor L."/>
            <person name="Lipzen A."/>
            <person name="Clum A."/>
            <person name="Barry K."/>
            <person name="Grigoriev I.V."/>
            <person name="Martin F.M."/>
            <person name="Stajich J.E."/>
            <person name="Smith M.E."/>
            <person name="Bonito G."/>
            <person name="Spatafora J.W."/>
        </authorList>
    </citation>
    <scope>NUCLEOTIDE SEQUENCE [LARGE SCALE GENOMIC DNA]</scope>
    <source>
        <strain evidence="3 5">AD002</strain>
    </source>
</reference>
<dbReference type="Pfam" id="PF08557">
    <property type="entry name" value="Lipid_DES"/>
    <property type="match status" value="1"/>
</dbReference>
<feature type="domain" description="Sphingolipid delta4-desaturase N-terminal" evidence="2">
    <location>
        <begin position="69"/>
        <end position="107"/>
    </location>
</feature>
<feature type="transmembrane region" description="Helical" evidence="1">
    <location>
        <begin position="168"/>
        <end position="189"/>
    </location>
</feature>
<evidence type="ECO:0000259" key="2">
    <source>
        <dbReference type="SMART" id="SM01269"/>
    </source>
</evidence>
<dbReference type="PANTHER" id="PTHR12879">
    <property type="entry name" value="SPHINGOLIPID DELTA 4 DESATURASE/C-4 HYDROXYLASE PROTEIN DES2"/>
    <property type="match status" value="1"/>
</dbReference>
<evidence type="ECO:0000313" key="5">
    <source>
        <dbReference type="Proteomes" id="UP000274822"/>
    </source>
</evidence>
<feature type="non-terminal residue" evidence="3">
    <location>
        <position position="1"/>
    </location>
</feature>
<evidence type="ECO:0000313" key="4">
    <source>
        <dbReference type="EMBL" id="RUS32324.1"/>
    </source>
</evidence>
<protein>
    <submittedName>
        <fullName evidence="3">Fatty acid desaturase-domain-containing protein</fullName>
    </submittedName>
</protein>
<gene>
    <name evidence="4" type="ORF">BC938DRAFT_475724</name>
    <name evidence="3" type="ORF">BC938DRAFT_480500</name>
</gene>
<dbReference type="EMBL" id="RBNJ01002156">
    <property type="protein sequence ID" value="RUS32324.1"/>
    <property type="molecule type" value="Genomic_DNA"/>
</dbReference>
<proteinExistence type="predicted"/>
<dbReference type="InterPro" id="IPR005804">
    <property type="entry name" value="FA_desaturase_dom"/>
</dbReference>
<name>A0A433QIB8_9FUNG</name>
<feature type="transmembrane region" description="Helical" evidence="1">
    <location>
        <begin position="217"/>
        <end position="238"/>
    </location>
</feature>
<dbReference type="InterPro" id="IPR013866">
    <property type="entry name" value="Sphingolipid_d4-desaturase_N"/>
</dbReference>
<evidence type="ECO:0000256" key="1">
    <source>
        <dbReference type="SAM" id="Phobius"/>
    </source>
</evidence>
<keyword evidence="5" id="KW-1185">Reference proteome</keyword>
<feature type="transmembrane region" description="Helical" evidence="1">
    <location>
        <begin position="109"/>
        <end position="126"/>
    </location>
</feature>
<keyword evidence="1" id="KW-0472">Membrane</keyword>
<keyword evidence="1" id="KW-0812">Transmembrane</keyword>
<feature type="transmembrane region" description="Helical" evidence="1">
    <location>
        <begin position="132"/>
        <end position="156"/>
    </location>
</feature>
<comment type="caution">
    <text evidence="3">The sequence shown here is derived from an EMBL/GenBank/DDBJ whole genome shotgun (WGS) entry which is preliminary data.</text>
</comment>
<organism evidence="3 5">
    <name type="scientific">Jimgerdemannia flammicorona</name>
    <dbReference type="NCBI Taxonomy" id="994334"/>
    <lineage>
        <taxon>Eukaryota</taxon>
        <taxon>Fungi</taxon>
        <taxon>Fungi incertae sedis</taxon>
        <taxon>Mucoromycota</taxon>
        <taxon>Mucoromycotina</taxon>
        <taxon>Endogonomycetes</taxon>
        <taxon>Endogonales</taxon>
        <taxon>Endogonaceae</taxon>
        <taxon>Jimgerdemannia</taxon>
    </lineage>
</organism>
<dbReference type="SMART" id="SM01269">
    <property type="entry name" value="Lipid_DES"/>
    <property type="match status" value="1"/>
</dbReference>
<dbReference type="AlphaFoldDB" id="A0A433QIB8"/>
<dbReference type="GO" id="GO:0042284">
    <property type="term" value="F:sphingolipid delta-4 desaturase activity"/>
    <property type="evidence" value="ECO:0007669"/>
    <property type="project" value="TreeGrafter"/>
</dbReference>
<dbReference type="EMBL" id="RBNJ01004999">
    <property type="protein sequence ID" value="RUS29578.1"/>
    <property type="molecule type" value="Genomic_DNA"/>
</dbReference>
<sequence>YQATSFKFVLVCCGTYCDVPSCSLPSTSHPSSAMAPLVETDPNAVRDADASPDPRYPLYLGDWKRSIPYVDEDIAIDDLDEPHMKRKVEILKKHPEIVKLYGADIRTTYIAIVTAAAQIGLAYFFGRVYTTSWLALIVASYVIGATFTAIYGVIIHEATHCLAANGRFANRIVGLIANIALPVPIAMSFRRYHLEHHTFQGVVGMDPDLPLEWEKTLIRGNAFLKALWIFIYPVMYIVRGAAMNKTPSTWELINIAFTVVCDVLITRLCGWRGLIYLVASVWFGYSLHPGAAHFVQEHYTFDDGQETYSYYGLLNYLFMNIGYHNEHHDFTKIPWSKLPDARKIATEYYDTLAYHTSWLMVHWKFITTPTIGPQSRVGRDIVDHKKGRKMLRQMHPKKEVKSE</sequence>
<keyword evidence="1" id="KW-1133">Transmembrane helix</keyword>
<dbReference type="PANTHER" id="PTHR12879:SF8">
    <property type="entry name" value="SPHINGOLIPID DELTA(4)-DESATURASE DES1"/>
    <property type="match status" value="1"/>
</dbReference>
<dbReference type="GO" id="GO:0046513">
    <property type="term" value="P:ceramide biosynthetic process"/>
    <property type="evidence" value="ECO:0007669"/>
    <property type="project" value="TreeGrafter"/>
</dbReference>
<dbReference type="Proteomes" id="UP000274822">
    <property type="component" value="Unassembled WGS sequence"/>
</dbReference>
<accession>A0A433QIB8</accession>
<dbReference type="Pfam" id="PF00487">
    <property type="entry name" value="FA_desaturase"/>
    <property type="match status" value="1"/>
</dbReference>